<feature type="transmembrane region" description="Helical" evidence="6">
    <location>
        <begin position="489"/>
        <end position="509"/>
    </location>
</feature>
<dbReference type="EMBL" id="KZ613946">
    <property type="protein sequence ID" value="PMD39894.1"/>
    <property type="molecule type" value="Genomic_DNA"/>
</dbReference>
<reference evidence="10 11" key="1">
    <citation type="submission" date="2016-04" db="EMBL/GenBank/DDBJ databases">
        <title>A degradative enzymes factory behind the ericoid mycorrhizal symbiosis.</title>
        <authorList>
            <consortium name="DOE Joint Genome Institute"/>
            <person name="Martino E."/>
            <person name="Morin E."/>
            <person name="Grelet G."/>
            <person name="Kuo A."/>
            <person name="Kohler A."/>
            <person name="Daghino S."/>
            <person name="Barry K."/>
            <person name="Choi C."/>
            <person name="Cichocki N."/>
            <person name="Clum A."/>
            <person name="Copeland A."/>
            <person name="Hainaut M."/>
            <person name="Haridas S."/>
            <person name="Labutti K."/>
            <person name="Lindquist E."/>
            <person name="Lipzen A."/>
            <person name="Khouja H.-R."/>
            <person name="Murat C."/>
            <person name="Ohm R."/>
            <person name="Olson A."/>
            <person name="Spatafora J."/>
            <person name="Veneault-Fourrey C."/>
            <person name="Henrissat B."/>
            <person name="Grigoriev I."/>
            <person name="Martin F."/>
            <person name="Perotto S."/>
        </authorList>
    </citation>
    <scope>NUCLEOTIDE SEQUENCE [LARGE SCALE GENOMIC DNA]</scope>
    <source>
        <strain evidence="10 11">F</strain>
    </source>
</reference>
<organism evidence="10 11">
    <name type="scientific">Hyaloscypha variabilis (strain UAMH 11265 / GT02V1 / F)</name>
    <name type="common">Meliniomyces variabilis</name>
    <dbReference type="NCBI Taxonomy" id="1149755"/>
    <lineage>
        <taxon>Eukaryota</taxon>
        <taxon>Fungi</taxon>
        <taxon>Dikarya</taxon>
        <taxon>Ascomycota</taxon>
        <taxon>Pezizomycotina</taxon>
        <taxon>Leotiomycetes</taxon>
        <taxon>Helotiales</taxon>
        <taxon>Hyaloscyphaceae</taxon>
        <taxon>Hyaloscypha</taxon>
        <taxon>Hyaloscypha variabilis</taxon>
    </lineage>
</organism>
<feature type="transmembrane region" description="Helical" evidence="6">
    <location>
        <begin position="92"/>
        <end position="111"/>
    </location>
</feature>
<evidence type="ECO:0000256" key="3">
    <source>
        <dbReference type="ARBA" id="ARBA00022989"/>
    </source>
</evidence>
<evidence type="ECO:0008006" key="12">
    <source>
        <dbReference type="Google" id="ProtNLM"/>
    </source>
</evidence>
<evidence type="ECO:0000256" key="2">
    <source>
        <dbReference type="ARBA" id="ARBA00022692"/>
    </source>
</evidence>
<evidence type="ECO:0000313" key="10">
    <source>
        <dbReference type="EMBL" id="PMD39894.1"/>
    </source>
</evidence>
<dbReference type="OrthoDB" id="2274698at2759"/>
<evidence type="ECO:0000259" key="7">
    <source>
        <dbReference type="Pfam" id="PF10334"/>
    </source>
</evidence>
<feature type="transmembrane region" description="Helical" evidence="6">
    <location>
        <begin position="592"/>
        <end position="609"/>
    </location>
</feature>
<dbReference type="PANTHER" id="PTHR37994:SF4">
    <property type="entry name" value="ER TRANSPORTER 6TM N-TERMINAL DOMAIN-CONTAINING PROTEIN-RELATED"/>
    <property type="match status" value="1"/>
</dbReference>
<evidence type="ECO:0000259" key="8">
    <source>
        <dbReference type="Pfam" id="PF10337"/>
    </source>
</evidence>
<gene>
    <name evidence="10" type="ORF">L207DRAFT_32434</name>
</gene>
<dbReference type="PANTHER" id="PTHR37994">
    <property type="entry name" value="ARAE_2_N DOMAIN-CONTAINING PROTEIN-RELATED"/>
    <property type="match status" value="1"/>
</dbReference>
<evidence type="ECO:0000256" key="1">
    <source>
        <dbReference type="ARBA" id="ARBA00004141"/>
    </source>
</evidence>
<feature type="region of interest" description="Disordered" evidence="5">
    <location>
        <begin position="347"/>
        <end position="367"/>
    </location>
</feature>
<name>A0A2J6RMZ6_HYAVF</name>
<evidence type="ECO:0000256" key="6">
    <source>
        <dbReference type="SAM" id="Phobius"/>
    </source>
</evidence>
<evidence type="ECO:0000256" key="4">
    <source>
        <dbReference type="ARBA" id="ARBA00023136"/>
    </source>
</evidence>
<keyword evidence="4 6" id="KW-0472">Membrane</keyword>
<feature type="transmembrane region" description="Helical" evidence="6">
    <location>
        <begin position="521"/>
        <end position="544"/>
    </location>
</feature>
<keyword evidence="3 6" id="KW-1133">Transmembrane helix</keyword>
<accession>A0A2J6RMZ6</accession>
<evidence type="ECO:0000256" key="5">
    <source>
        <dbReference type="SAM" id="MobiDB-lite"/>
    </source>
</evidence>
<comment type="subcellular location">
    <subcellularLocation>
        <location evidence="1">Membrane</location>
        <topology evidence="1">Multi-pass membrane protein</topology>
    </subcellularLocation>
</comment>
<keyword evidence="11" id="KW-1185">Reference proteome</keyword>
<dbReference type="Proteomes" id="UP000235786">
    <property type="component" value="Unassembled WGS sequence"/>
</dbReference>
<dbReference type="Pfam" id="PF10337">
    <property type="entry name" value="ArAE_2_N"/>
    <property type="match status" value="1"/>
</dbReference>
<dbReference type="Pfam" id="PF13515">
    <property type="entry name" value="FUSC_2"/>
    <property type="match status" value="1"/>
</dbReference>
<evidence type="ECO:0000313" key="11">
    <source>
        <dbReference type="Proteomes" id="UP000235786"/>
    </source>
</evidence>
<feature type="transmembrane region" description="Helical" evidence="6">
    <location>
        <begin position="379"/>
        <end position="401"/>
    </location>
</feature>
<feature type="transmembrane region" description="Helical" evidence="6">
    <location>
        <begin position="32"/>
        <end position="51"/>
    </location>
</feature>
<feature type="transmembrane region" description="Helical" evidence="6">
    <location>
        <begin position="58"/>
        <end position="76"/>
    </location>
</feature>
<sequence length="906" mass="100142">MVCLGQWAGIKAREHTTPPGASPAVANGYNSSASAVNAIFLIFNIFCISVLRALRPVFTIPGIQYTVFVMVGFIYGPQEATVYHSQLFLKELLYSFLTGQAISTGVSLLVIPVSSRKVFFGETTGFLQSCRGLLKAQMGFIQVMSRSASGRPEDANTASYEAAYDKKVAALRSASSGLLSLGAKLREDLMFAKREIAFGHLLETDIHMVHGLLRDIMIPITGLSTIADIAERSHCHFGRVQPNQKPESSSELEQNGWEELFQGLSMAFETVVQILDESILHTLLLLGLVPSPKTKAPGDVEAGTDVPKPGDIKFGDYLEQKVRDFRKERSSELQRWAQEKGLNSVFKDTMKHPVPPANQNDTSSGNERRDIVASKRLHVVLYMEYLLYSTAIAILAIVRFAESKVADGTMAKKRFIWPAYKTLVRIIQGLINGDEPGPDTEEMEGFGETVTLGDSLQTPKDPEHLPPKNARQALGDRLRAIPKFLGSDIVRFGVRVTIAVMSIGIMAYLKNTHAFFVKQRVVWALVMIAIGMSPTSGSAVFNMLGNTVCTTFGMIGSYINWYMVDGKTPGVIVFFFFFLLFYFYFAAKFPRFLVAIVAGALTHVLVIGYELQVRVIGIAVATATGQEFYPIYELAPFRLLTVAGGCFVAYIWTIFPVPITEGSVLRRDLGISLYLLANYLSAVTATVDERLTKPEGDTSRRLSKLRHKILAKQIVLINSMRQNLSFLGWEPRLGGDFPKNVYKGIIDELQDEVNYLTIISYASESFRTTRENPQTSAWLSEFAKSRPDSDEASHKITSLLALLSASVLNGHALPPYLKAPTNTRFSSDALVDEQAHILDLHNLNEPGFRAIAVIEVAQRCMADSINRIVDHVKELVGEVDFSYRTKDVSEASSVLGGNGEPKEKVY</sequence>
<dbReference type="InterPro" id="IPR018820">
    <property type="entry name" value="BRE4-related_DUF2421"/>
</dbReference>
<evidence type="ECO:0000259" key="9">
    <source>
        <dbReference type="Pfam" id="PF13515"/>
    </source>
</evidence>
<feature type="domain" description="Putative ER transporter 6TM N-terminal" evidence="8">
    <location>
        <begin position="27"/>
        <end position="252"/>
    </location>
</feature>
<feature type="domain" description="Integral membrane bound transporter" evidence="9">
    <location>
        <begin position="518"/>
        <end position="652"/>
    </location>
</feature>
<feature type="transmembrane region" description="Helical" evidence="6">
    <location>
        <begin position="639"/>
        <end position="659"/>
    </location>
</feature>
<dbReference type="InterPro" id="IPR049453">
    <property type="entry name" value="Memb_transporter_dom"/>
</dbReference>
<dbReference type="GO" id="GO:0016020">
    <property type="term" value="C:membrane"/>
    <property type="evidence" value="ECO:0007669"/>
    <property type="project" value="UniProtKB-SubCell"/>
</dbReference>
<proteinExistence type="predicted"/>
<dbReference type="AlphaFoldDB" id="A0A2J6RMZ6"/>
<feature type="transmembrane region" description="Helical" evidence="6">
    <location>
        <begin position="671"/>
        <end position="691"/>
    </location>
</feature>
<keyword evidence="2 6" id="KW-0812">Transmembrane</keyword>
<feature type="domain" description="DUF2421" evidence="7">
    <location>
        <begin position="656"/>
        <end position="878"/>
    </location>
</feature>
<dbReference type="InterPro" id="IPR018823">
    <property type="entry name" value="ArAE_2_N"/>
</dbReference>
<dbReference type="STRING" id="1149755.A0A2J6RMZ6"/>
<dbReference type="Pfam" id="PF10334">
    <property type="entry name" value="BRE4"/>
    <property type="match status" value="1"/>
</dbReference>
<protein>
    <recommendedName>
        <fullName evidence="12">ER transporter 6TM N-terminal domain-containing protein</fullName>
    </recommendedName>
</protein>
<feature type="transmembrane region" description="Helical" evidence="6">
    <location>
        <begin position="568"/>
        <end position="585"/>
    </location>
</feature>